<dbReference type="Pfam" id="PF00069">
    <property type="entry name" value="Pkinase"/>
    <property type="match status" value="1"/>
</dbReference>
<dbReference type="InterPro" id="IPR017441">
    <property type="entry name" value="Protein_kinase_ATP_BS"/>
</dbReference>
<dbReference type="CDD" id="cd14014">
    <property type="entry name" value="STKc_PknB_like"/>
    <property type="match status" value="1"/>
</dbReference>
<keyword evidence="3" id="KW-0808">Transferase</keyword>
<organism evidence="10 11">
    <name type="scientific">Roseiconus nitratireducens</name>
    <dbReference type="NCBI Taxonomy" id="2605748"/>
    <lineage>
        <taxon>Bacteria</taxon>
        <taxon>Pseudomonadati</taxon>
        <taxon>Planctomycetota</taxon>
        <taxon>Planctomycetia</taxon>
        <taxon>Pirellulales</taxon>
        <taxon>Pirellulaceae</taxon>
        <taxon>Roseiconus</taxon>
    </lineage>
</organism>
<dbReference type="SUPFAM" id="SSF48452">
    <property type="entry name" value="TPR-like"/>
    <property type="match status" value="2"/>
</dbReference>
<evidence type="ECO:0000259" key="9">
    <source>
        <dbReference type="PROSITE" id="PS50011"/>
    </source>
</evidence>
<dbReference type="PANTHER" id="PTHR43671">
    <property type="entry name" value="SERINE/THREONINE-PROTEIN KINASE NEK"/>
    <property type="match status" value="1"/>
</dbReference>
<dbReference type="GO" id="GO:0004674">
    <property type="term" value="F:protein serine/threonine kinase activity"/>
    <property type="evidence" value="ECO:0007669"/>
    <property type="project" value="UniProtKB-EC"/>
</dbReference>
<dbReference type="SUPFAM" id="SSF56112">
    <property type="entry name" value="Protein kinase-like (PK-like)"/>
    <property type="match status" value="1"/>
</dbReference>
<dbReference type="PANTHER" id="PTHR43671:SF13">
    <property type="entry name" value="SERINE_THREONINE-PROTEIN KINASE NEK2"/>
    <property type="match status" value="1"/>
</dbReference>
<name>A0A5M6CXQ9_9BACT</name>
<dbReference type="EMBL" id="VWOX01000015">
    <property type="protein sequence ID" value="KAA5540007.1"/>
    <property type="molecule type" value="Genomic_DNA"/>
</dbReference>
<dbReference type="SMART" id="SM00028">
    <property type="entry name" value="TPR"/>
    <property type="match status" value="4"/>
</dbReference>
<sequence>MNEKAQHPNEIPDISSSDDEARILALLEEMLETGKSPEQVSGGDQNLERVLRKRLRRARDVEAQMEAMFPTPDAGADSTRRALLERRRTDERLPQIPGYEVQSVIGTGGMGVVYRARHIKLDRWVAIKMVLLGAYASREELESLLREAQDVATLRHPNIVQVYDVAEHEGFPYYAMEFLEGGDLAQKLEGKPRAAREAAELIRVLAFAVHAAHLGGIVHRDLKPGNVLLSSDATPKIGDFSLASRLESDTTIRTNARQCGTPSYMAPEQAAGKVNAIQPAVDIYSLGAVLYELLTGRPPFTAESSAETRRQVIDEEPVPPSRLNSRVPHDLQTICLKCLQKDPTRRYGSAADLGDDLERFIHGEPIHARPVGVGERTFKWCRRHPALTLAIVVSVVASIGAVSGVMRLNRVEHSRHLEEVVRRERARTSIETALPLLSEFVQRKQWSDADGVLRTAQVRLDDARSSELKVRLARAREQLEVAEELDRIRQSFPEPDEAGYTYEPASDAYARVFQRIGIGNDTGVETAAKRVRESPLREELLMALDYAAFTDKHNVDASKLRRHLAVARTAAPSSWQDRFRDPATWGDVAGLKRLASDASNAEPPPPSHQMVMVGSLISSLDHNQTAIEILREAHLREPADFWVNLELGLVLARQNRSAEAIQYIRAAVALKPTHYVVWTAMGRAQLANGNAEAAIVSLRKAISLRPEYPTSWQILIVTLAASERWDEALATERDAVTAIPTITMPKGTVAVLHLCRARSSASKREWRIAAESYAKAIDGDYSDNGHVWFEYAAVRILAGDAPGYREVCTSILERFEKDNLRRFLVARASTLVRGSDQELARAAELAMPELDLHAHTYWSLTQRGALLCRQKKHREAITVLEQSLRSNSRPKDCIITWGWLSRAHLSLGEEDASREWLGKVTKWLDQSKTKPEEIHLHNWLEALTLRRELDATLARYHE</sequence>
<evidence type="ECO:0000256" key="8">
    <source>
        <dbReference type="PROSITE-ProRule" id="PRU10141"/>
    </source>
</evidence>
<dbReference type="InterPro" id="IPR000719">
    <property type="entry name" value="Prot_kinase_dom"/>
</dbReference>
<reference evidence="10 11" key="1">
    <citation type="submission" date="2019-08" db="EMBL/GenBank/DDBJ databases">
        <authorList>
            <person name="Dhanesh K."/>
            <person name="Kumar G."/>
            <person name="Sasikala C."/>
            <person name="Venkata Ramana C."/>
        </authorList>
    </citation>
    <scope>NUCLEOTIDE SEQUENCE [LARGE SCALE GENOMIC DNA]</scope>
    <source>
        <strain evidence="10 11">JC645</strain>
    </source>
</reference>
<dbReference type="InterPro" id="IPR011009">
    <property type="entry name" value="Kinase-like_dom_sf"/>
</dbReference>
<dbReference type="PROSITE" id="PS50005">
    <property type="entry name" value="TPR"/>
    <property type="match status" value="1"/>
</dbReference>
<evidence type="ECO:0000256" key="3">
    <source>
        <dbReference type="ARBA" id="ARBA00022679"/>
    </source>
</evidence>
<dbReference type="Pfam" id="PF13432">
    <property type="entry name" value="TPR_16"/>
    <property type="match status" value="2"/>
</dbReference>
<evidence type="ECO:0000256" key="4">
    <source>
        <dbReference type="ARBA" id="ARBA00022741"/>
    </source>
</evidence>
<feature type="binding site" evidence="8">
    <location>
        <position position="128"/>
    </location>
    <ligand>
        <name>ATP</name>
        <dbReference type="ChEBI" id="CHEBI:30616"/>
    </ligand>
</feature>
<evidence type="ECO:0000256" key="2">
    <source>
        <dbReference type="ARBA" id="ARBA00012513"/>
    </source>
</evidence>
<dbReference type="EC" id="2.7.11.1" evidence="2"/>
<dbReference type="SMART" id="SM00220">
    <property type="entry name" value="S_TKc"/>
    <property type="match status" value="1"/>
</dbReference>
<dbReference type="InterPro" id="IPR050660">
    <property type="entry name" value="NEK_Ser/Thr_kinase"/>
</dbReference>
<dbReference type="PROSITE" id="PS50011">
    <property type="entry name" value="PROTEIN_KINASE_DOM"/>
    <property type="match status" value="1"/>
</dbReference>
<dbReference type="Proteomes" id="UP000324479">
    <property type="component" value="Unassembled WGS sequence"/>
</dbReference>
<evidence type="ECO:0000313" key="11">
    <source>
        <dbReference type="Proteomes" id="UP000324479"/>
    </source>
</evidence>
<dbReference type="RefSeq" id="WP_150078800.1">
    <property type="nucleotide sequence ID" value="NZ_VWOX01000015.1"/>
</dbReference>
<dbReference type="InterPro" id="IPR008271">
    <property type="entry name" value="Ser/Thr_kinase_AS"/>
</dbReference>
<dbReference type="Gene3D" id="1.10.510.10">
    <property type="entry name" value="Transferase(Phosphotransferase) domain 1"/>
    <property type="match status" value="1"/>
</dbReference>
<evidence type="ECO:0000256" key="1">
    <source>
        <dbReference type="ARBA" id="ARBA00010886"/>
    </source>
</evidence>
<proteinExistence type="inferred from homology"/>
<protein>
    <recommendedName>
        <fullName evidence="2">non-specific serine/threonine protein kinase</fullName>
        <ecNumber evidence="2">2.7.11.1</ecNumber>
    </recommendedName>
</protein>
<feature type="repeat" description="TPR" evidence="7">
    <location>
        <begin position="675"/>
        <end position="708"/>
    </location>
</feature>
<keyword evidence="7" id="KW-0802">TPR repeat</keyword>
<dbReference type="AlphaFoldDB" id="A0A5M6CXQ9"/>
<keyword evidence="4 8" id="KW-0547">Nucleotide-binding</keyword>
<dbReference type="Gene3D" id="3.30.200.20">
    <property type="entry name" value="Phosphorylase Kinase, domain 1"/>
    <property type="match status" value="1"/>
</dbReference>
<evidence type="ECO:0000256" key="5">
    <source>
        <dbReference type="ARBA" id="ARBA00022777"/>
    </source>
</evidence>
<dbReference type="Gene3D" id="1.25.40.10">
    <property type="entry name" value="Tetratricopeptide repeat domain"/>
    <property type="match status" value="2"/>
</dbReference>
<dbReference type="PROSITE" id="PS00107">
    <property type="entry name" value="PROTEIN_KINASE_ATP"/>
    <property type="match status" value="1"/>
</dbReference>
<comment type="similarity">
    <text evidence="1">Belongs to the protein kinase superfamily. NEK Ser/Thr protein kinase family. NIMA subfamily.</text>
</comment>
<dbReference type="InterPro" id="IPR011990">
    <property type="entry name" value="TPR-like_helical_dom_sf"/>
</dbReference>
<evidence type="ECO:0000256" key="6">
    <source>
        <dbReference type="ARBA" id="ARBA00022840"/>
    </source>
</evidence>
<comment type="caution">
    <text evidence="10">The sequence shown here is derived from an EMBL/GenBank/DDBJ whole genome shotgun (WGS) entry which is preliminary data.</text>
</comment>
<keyword evidence="11" id="KW-1185">Reference proteome</keyword>
<dbReference type="GO" id="GO:0005524">
    <property type="term" value="F:ATP binding"/>
    <property type="evidence" value="ECO:0007669"/>
    <property type="project" value="UniProtKB-UniRule"/>
</dbReference>
<dbReference type="InterPro" id="IPR019734">
    <property type="entry name" value="TPR_rpt"/>
</dbReference>
<gene>
    <name evidence="10" type="ORF">FYK55_22060</name>
</gene>
<dbReference type="PROSITE" id="PS00108">
    <property type="entry name" value="PROTEIN_KINASE_ST"/>
    <property type="match status" value="1"/>
</dbReference>
<keyword evidence="5 10" id="KW-0418">Kinase</keyword>
<accession>A0A5M6CXQ9</accession>
<keyword evidence="6 8" id="KW-0067">ATP-binding</keyword>
<evidence type="ECO:0000256" key="7">
    <source>
        <dbReference type="PROSITE-ProRule" id="PRU00339"/>
    </source>
</evidence>
<feature type="domain" description="Protein kinase" evidence="9">
    <location>
        <begin position="99"/>
        <end position="361"/>
    </location>
</feature>
<evidence type="ECO:0000313" key="10">
    <source>
        <dbReference type="EMBL" id="KAA5540007.1"/>
    </source>
</evidence>